<evidence type="ECO:0000313" key="3">
    <source>
        <dbReference type="Proteomes" id="UP000596742"/>
    </source>
</evidence>
<dbReference type="OrthoDB" id="17255at2759"/>
<sequence length="228" mass="25176">MVIRRSGSFLSARQEPKLVLIKPSSDGDNLLLDAPGMPTLVLPICPPIDKSSKLIKCRVLNAYITGLYCGKDAESWIAKYLGYDGPSIVVSTPYMVKRDSSLVVKKFGNPAVEGDLTTLNTRLEKKVTMNRFSPNITIDGCGPYDEDNWAEVKMGNSVYMRLLDLCDRCNLTTVDPATGEKDAKRQPLETLKSYRCVMEGNVSFFGVNAAIDIEGEIKVGDPVYVIRK</sequence>
<gene>
    <name evidence="2" type="ORF">MGAL_10B082518</name>
</gene>
<dbReference type="AlphaFoldDB" id="A0A8B6GBZ8"/>
<dbReference type="PANTHER" id="PTHR14237">
    <property type="entry name" value="MOLYBDOPTERIN COFACTOR SULFURASE MOSC"/>
    <property type="match status" value="1"/>
</dbReference>
<name>A0A8B6GBZ8_MYTGA</name>
<dbReference type="PANTHER" id="PTHR14237:SF19">
    <property type="entry name" value="MITOCHONDRIAL AMIDOXIME REDUCING COMPONENT 1"/>
    <property type="match status" value="1"/>
</dbReference>
<dbReference type="PROSITE" id="PS51340">
    <property type="entry name" value="MOSC"/>
    <property type="match status" value="1"/>
</dbReference>
<feature type="domain" description="MOSC" evidence="1">
    <location>
        <begin position="88"/>
        <end position="226"/>
    </location>
</feature>
<dbReference type="InterPro" id="IPR011037">
    <property type="entry name" value="Pyrv_Knase-like_insert_dom_sf"/>
</dbReference>
<reference evidence="2" key="1">
    <citation type="submission" date="2018-11" db="EMBL/GenBank/DDBJ databases">
        <authorList>
            <person name="Alioto T."/>
            <person name="Alioto T."/>
        </authorList>
    </citation>
    <scope>NUCLEOTIDE SEQUENCE</scope>
</reference>
<dbReference type="Proteomes" id="UP000596742">
    <property type="component" value="Unassembled WGS sequence"/>
</dbReference>
<keyword evidence="3" id="KW-1185">Reference proteome</keyword>
<dbReference type="EMBL" id="UYJE01008195">
    <property type="protein sequence ID" value="VDI61902.1"/>
    <property type="molecule type" value="Genomic_DNA"/>
</dbReference>
<evidence type="ECO:0000313" key="2">
    <source>
        <dbReference type="EMBL" id="VDI61902.1"/>
    </source>
</evidence>
<dbReference type="GO" id="GO:0003824">
    <property type="term" value="F:catalytic activity"/>
    <property type="evidence" value="ECO:0007669"/>
    <property type="project" value="InterPro"/>
</dbReference>
<dbReference type="InterPro" id="IPR005302">
    <property type="entry name" value="MoCF_Sase_C"/>
</dbReference>
<dbReference type="SUPFAM" id="SSF50800">
    <property type="entry name" value="PK beta-barrel domain-like"/>
    <property type="match status" value="1"/>
</dbReference>
<dbReference type="GO" id="GO:0030151">
    <property type="term" value="F:molybdenum ion binding"/>
    <property type="evidence" value="ECO:0007669"/>
    <property type="project" value="InterPro"/>
</dbReference>
<dbReference type="Pfam" id="PF03476">
    <property type="entry name" value="MOSC_N"/>
    <property type="match status" value="1"/>
</dbReference>
<comment type="caution">
    <text evidence="2">The sequence shown here is derived from an EMBL/GenBank/DDBJ whole genome shotgun (WGS) entry which is preliminary data.</text>
</comment>
<accession>A0A8B6GBZ8</accession>
<dbReference type="GO" id="GO:0030170">
    <property type="term" value="F:pyridoxal phosphate binding"/>
    <property type="evidence" value="ECO:0007669"/>
    <property type="project" value="InterPro"/>
</dbReference>
<organism evidence="2 3">
    <name type="scientific">Mytilus galloprovincialis</name>
    <name type="common">Mediterranean mussel</name>
    <dbReference type="NCBI Taxonomy" id="29158"/>
    <lineage>
        <taxon>Eukaryota</taxon>
        <taxon>Metazoa</taxon>
        <taxon>Spiralia</taxon>
        <taxon>Lophotrochozoa</taxon>
        <taxon>Mollusca</taxon>
        <taxon>Bivalvia</taxon>
        <taxon>Autobranchia</taxon>
        <taxon>Pteriomorphia</taxon>
        <taxon>Mytilida</taxon>
        <taxon>Mytiloidea</taxon>
        <taxon>Mytilidae</taxon>
        <taxon>Mytilinae</taxon>
        <taxon>Mytilus</taxon>
    </lineage>
</organism>
<protein>
    <recommendedName>
        <fullName evidence="1">MOSC domain-containing protein</fullName>
    </recommendedName>
</protein>
<dbReference type="SUPFAM" id="SSF141673">
    <property type="entry name" value="MOSC N-terminal domain-like"/>
    <property type="match status" value="1"/>
</dbReference>
<dbReference type="InterPro" id="IPR005303">
    <property type="entry name" value="MOCOS_middle"/>
</dbReference>
<proteinExistence type="predicted"/>
<evidence type="ECO:0000259" key="1">
    <source>
        <dbReference type="PROSITE" id="PS51340"/>
    </source>
</evidence>
<dbReference type="Pfam" id="PF03473">
    <property type="entry name" value="MOSC"/>
    <property type="match status" value="1"/>
</dbReference>